<evidence type="ECO:0000313" key="3">
    <source>
        <dbReference type="EMBL" id="GFR24811.1"/>
    </source>
</evidence>
<organism evidence="3 4">
    <name type="scientific">Trichonephila clavata</name>
    <name type="common">Joro spider</name>
    <name type="synonym">Nephila clavata</name>
    <dbReference type="NCBI Taxonomy" id="2740835"/>
    <lineage>
        <taxon>Eukaryota</taxon>
        <taxon>Metazoa</taxon>
        <taxon>Ecdysozoa</taxon>
        <taxon>Arthropoda</taxon>
        <taxon>Chelicerata</taxon>
        <taxon>Arachnida</taxon>
        <taxon>Araneae</taxon>
        <taxon>Araneomorphae</taxon>
        <taxon>Entelegynae</taxon>
        <taxon>Araneoidea</taxon>
        <taxon>Nephilidae</taxon>
        <taxon>Trichonephila</taxon>
    </lineage>
</organism>
<feature type="transmembrane region" description="Helical" evidence="1">
    <location>
        <begin position="12"/>
        <end position="31"/>
    </location>
</feature>
<keyword evidence="1" id="KW-0472">Membrane</keyword>
<proteinExistence type="predicted"/>
<dbReference type="OrthoDB" id="6435719at2759"/>
<evidence type="ECO:0000256" key="1">
    <source>
        <dbReference type="SAM" id="Phobius"/>
    </source>
</evidence>
<name>A0A8X6HIY3_TRICU</name>
<evidence type="ECO:0000313" key="4">
    <source>
        <dbReference type="Proteomes" id="UP000887116"/>
    </source>
</evidence>
<dbReference type="InterPro" id="IPR029526">
    <property type="entry name" value="PGBD"/>
</dbReference>
<evidence type="ECO:0000259" key="2">
    <source>
        <dbReference type="Pfam" id="PF13843"/>
    </source>
</evidence>
<dbReference type="EMBL" id="BMAO01028447">
    <property type="protein sequence ID" value="GFR24811.1"/>
    <property type="molecule type" value="Genomic_DNA"/>
</dbReference>
<dbReference type="AlphaFoldDB" id="A0A8X6HIY3"/>
<keyword evidence="1" id="KW-1133">Transmembrane helix</keyword>
<dbReference type="Pfam" id="PF13843">
    <property type="entry name" value="DDE_Tnp_1_7"/>
    <property type="match status" value="1"/>
</dbReference>
<comment type="caution">
    <text evidence="3">The sequence shown here is derived from an EMBL/GenBank/DDBJ whole genome shotgun (WGS) entry which is preliminary data.</text>
</comment>
<keyword evidence="4" id="KW-1185">Reference proteome</keyword>
<reference evidence="3" key="1">
    <citation type="submission" date="2020-07" db="EMBL/GenBank/DDBJ databases">
        <title>Multicomponent nature underlies the extraordinary mechanical properties of spider dragline silk.</title>
        <authorList>
            <person name="Kono N."/>
            <person name="Nakamura H."/>
            <person name="Mori M."/>
            <person name="Yoshida Y."/>
            <person name="Ohtoshi R."/>
            <person name="Malay A.D."/>
            <person name="Moran D.A.P."/>
            <person name="Tomita M."/>
            <person name="Numata K."/>
            <person name="Arakawa K."/>
        </authorList>
    </citation>
    <scope>NUCLEOTIDE SEQUENCE</scope>
</reference>
<keyword evidence="1" id="KW-0812">Transmembrane</keyword>
<gene>
    <name evidence="3" type="ORF">TNCT_119491</name>
</gene>
<feature type="domain" description="PiggyBac transposable element-derived protein" evidence="2">
    <location>
        <begin position="2"/>
        <end position="117"/>
    </location>
</feature>
<accession>A0A8X6HIY3</accession>
<protein>
    <submittedName>
        <fullName evidence="3">DDE_Tnp_1_7 domain-containing protein</fullName>
    </submittedName>
</protein>
<sequence length="121" mass="14002">MRVVCDLTYGYLGHNIAFDMFFTFCNFRQLLLKRKMTMLGTIRKTIPELPEEMQNKEVHSSLFCFTEDTTVISYIPKKNKCIIPLSTLHRGQEASNRPDEKKLMILGYDSTKGAVDTLINF</sequence>
<dbReference type="Proteomes" id="UP000887116">
    <property type="component" value="Unassembled WGS sequence"/>
</dbReference>